<dbReference type="Gene3D" id="3.10.180.10">
    <property type="entry name" value="2,3-Dihydroxybiphenyl 1,2-Dioxygenase, domain 1"/>
    <property type="match status" value="1"/>
</dbReference>
<dbReference type="EMBL" id="AVPJ01000003">
    <property type="protein sequence ID" value="KGN33632.1"/>
    <property type="molecule type" value="Genomic_DNA"/>
</dbReference>
<evidence type="ECO:0000313" key="3">
    <source>
        <dbReference type="Proteomes" id="UP000030002"/>
    </source>
</evidence>
<dbReference type="eggNOG" id="COG0346">
    <property type="taxonomic scope" value="Bacteria"/>
</dbReference>
<dbReference type="AlphaFoldDB" id="A0A0A0JCA4"/>
<dbReference type="InterPro" id="IPR029068">
    <property type="entry name" value="Glyas_Bleomycin-R_OHBP_Dase"/>
</dbReference>
<dbReference type="STRING" id="1385520.N802_07360"/>
<sequence>MASRISHTSVDSRNAHDQSHWWSEVLGWSEDPQDPNLPGHEECMILSPDGRERVLFIEVPEGKTVKNRLHFDLVPTDRTRDEEVERLLAHGATVVNDLRDHPEGGPGAGWVTMADPEGNEFCILRSYDERPDPYTHLVV</sequence>
<dbReference type="Proteomes" id="UP000030002">
    <property type="component" value="Unassembled WGS sequence"/>
</dbReference>
<dbReference type="Pfam" id="PF18029">
    <property type="entry name" value="Glyoxalase_6"/>
    <property type="match status" value="1"/>
</dbReference>
<organism evidence="2 3">
    <name type="scientific">Knoellia sinensis KCTC 19936</name>
    <dbReference type="NCBI Taxonomy" id="1385520"/>
    <lineage>
        <taxon>Bacteria</taxon>
        <taxon>Bacillati</taxon>
        <taxon>Actinomycetota</taxon>
        <taxon>Actinomycetes</taxon>
        <taxon>Micrococcales</taxon>
        <taxon>Intrasporangiaceae</taxon>
        <taxon>Knoellia</taxon>
    </lineage>
</organism>
<feature type="domain" description="VOC" evidence="1">
    <location>
        <begin position="4"/>
        <end position="126"/>
    </location>
</feature>
<reference evidence="2 3" key="1">
    <citation type="submission" date="2013-08" db="EMBL/GenBank/DDBJ databases">
        <title>The genome sequence of Knoellia sinensis.</title>
        <authorList>
            <person name="Zhu W."/>
            <person name="Wang G."/>
        </authorList>
    </citation>
    <scope>NUCLEOTIDE SEQUENCE [LARGE SCALE GENOMIC DNA]</scope>
    <source>
        <strain evidence="2 3">KCTC 19936</strain>
    </source>
</reference>
<accession>A0A0A0JCA4</accession>
<comment type="caution">
    <text evidence="2">The sequence shown here is derived from an EMBL/GenBank/DDBJ whole genome shotgun (WGS) entry which is preliminary data.</text>
</comment>
<dbReference type="PANTHER" id="PTHR35908:SF1">
    <property type="entry name" value="CONSERVED PROTEIN"/>
    <property type="match status" value="1"/>
</dbReference>
<dbReference type="PROSITE" id="PS51819">
    <property type="entry name" value="VOC"/>
    <property type="match status" value="1"/>
</dbReference>
<dbReference type="InterPro" id="IPR037523">
    <property type="entry name" value="VOC_core"/>
</dbReference>
<evidence type="ECO:0000313" key="2">
    <source>
        <dbReference type="EMBL" id="KGN33632.1"/>
    </source>
</evidence>
<dbReference type="InterPro" id="IPR041581">
    <property type="entry name" value="Glyoxalase_6"/>
</dbReference>
<protein>
    <submittedName>
        <fullName evidence="2">Glyoxalase</fullName>
    </submittedName>
</protein>
<dbReference type="CDD" id="cd06587">
    <property type="entry name" value="VOC"/>
    <property type="match status" value="1"/>
</dbReference>
<proteinExistence type="predicted"/>
<gene>
    <name evidence="2" type="ORF">N802_07360</name>
</gene>
<evidence type="ECO:0000259" key="1">
    <source>
        <dbReference type="PROSITE" id="PS51819"/>
    </source>
</evidence>
<dbReference type="SUPFAM" id="SSF54593">
    <property type="entry name" value="Glyoxalase/Bleomycin resistance protein/Dihydroxybiphenyl dioxygenase"/>
    <property type="match status" value="1"/>
</dbReference>
<keyword evidence="3" id="KW-1185">Reference proteome</keyword>
<dbReference type="RefSeq" id="WP_035913778.1">
    <property type="nucleotide sequence ID" value="NZ_AVPJ01000003.1"/>
</dbReference>
<dbReference type="OrthoDB" id="5524593at2"/>
<name>A0A0A0JCA4_9MICO</name>
<dbReference type="PANTHER" id="PTHR35908">
    <property type="entry name" value="HYPOTHETICAL FUSION PROTEIN"/>
    <property type="match status" value="1"/>
</dbReference>